<dbReference type="EMBL" id="CP081078">
    <property type="protein sequence ID" value="UWQ59336.1"/>
    <property type="molecule type" value="Genomic_DNA"/>
</dbReference>
<reference evidence="1" key="1">
    <citation type="submission" date="2021-08" db="EMBL/GenBank/DDBJ databases">
        <authorList>
            <person name="Nwanade C."/>
            <person name="Wang M."/>
            <person name="Masoudi A."/>
            <person name="Yu Z."/>
            <person name="Liu J."/>
        </authorList>
    </citation>
    <scope>NUCLEOTIDE SEQUENCE</scope>
    <source>
        <strain evidence="1">S141</strain>
    </source>
</reference>
<evidence type="ECO:0000313" key="1">
    <source>
        <dbReference type="EMBL" id="UWQ59336.1"/>
    </source>
</evidence>
<name>A0ABY5WYW9_LEICA</name>
<evidence type="ECO:0000313" key="2">
    <source>
        <dbReference type="Proteomes" id="UP001058184"/>
    </source>
</evidence>
<sequence length="214" mass="24154">MILFAAIPGRVLSQDTVTARLNTRVFFLGVNPETLRRDADFIPLNRVAWIDSFLSADPHLQGAVVHIRARPQPVTQQWAFPGPGLLYKFSGGIPKKFFLDGYRIRSTKADDHVSFMYLPDSERQNFSVTCTVDRVTLSEFSFCVVTANYPLDANLFVQARIYQPEKYEDLSVAFREISERIRNVAYCLDVTDLASSAVERSSILGKECSSKMNS</sequence>
<keyword evidence="2" id="KW-1185">Reference proteome</keyword>
<organism evidence="1 2">
    <name type="scientific">Leisingera caerulea</name>
    <name type="common">Phaeobacter caeruleus</name>
    <dbReference type="NCBI Taxonomy" id="506591"/>
    <lineage>
        <taxon>Bacteria</taxon>
        <taxon>Pseudomonadati</taxon>
        <taxon>Pseudomonadota</taxon>
        <taxon>Alphaproteobacteria</taxon>
        <taxon>Rhodobacterales</taxon>
        <taxon>Roseobacteraceae</taxon>
        <taxon>Leisingera</taxon>
    </lineage>
</organism>
<protein>
    <submittedName>
        <fullName evidence="1">Uncharacterized protein</fullName>
    </submittedName>
</protein>
<proteinExistence type="predicted"/>
<accession>A0ABY5WYW9</accession>
<gene>
    <name evidence="1" type="ORF">K3722_04195</name>
</gene>
<dbReference type="Proteomes" id="UP001058184">
    <property type="component" value="Chromosome"/>
</dbReference>